<dbReference type="OrthoDB" id="1658288at2759"/>
<dbReference type="GeneID" id="36595814"/>
<gene>
    <name evidence="7" type="ORF">K444DRAFT_689429</name>
</gene>
<dbReference type="RefSeq" id="XP_024743918.1">
    <property type="nucleotide sequence ID" value="XM_024887738.1"/>
</dbReference>
<accession>A0A2J6TVE6</accession>
<keyword evidence="8" id="KW-1185">Reference proteome</keyword>
<evidence type="ECO:0000256" key="1">
    <source>
        <dbReference type="ARBA" id="ARBA00004173"/>
    </source>
</evidence>
<name>A0A2J6TVE6_9HELO</name>
<comment type="subcellular location">
    <subcellularLocation>
        <location evidence="2">Endoplasmic reticulum</location>
    </subcellularLocation>
    <subcellularLocation>
        <location evidence="3">Membrane</location>
    </subcellularLocation>
    <subcellularLocation>
        <location evidence="1">Mitochondrion</location>
    </subcellularLocation>
</comment>
<dbReference type="GO" id="GO:0005739">
    <property type="term" value="C:mitochondrion"/>
    <property type="evidence" value="ECO:0007669"/>
    <property type="project" value="UniProtKB-SubCell"/>
</dbReference>
<evidence type="ECO:0000256" key="4">
    <source>
        <dbReference type="ARBA" id="ARBA00022824"/>
    </source>
</evidence>
<organism evidence="7 8">
    <name type="scientific">Hyaloscypha bicolor E</name>
    <dbReference type="NCBI Taxonomy" id="1095630"/>
    <lineage>
        <taxon>Eukaryota</taxon>
        <taxon>Fungi</taxon>
        <taxon>Dikarya</taxon>
        <taxon>Ascomycota</taxon>
        <taxon>Pezizomycotina</taxon>
        <taxon>Leotiomycetes</taxon>
        <taxon>Helotiales</taxon>
        <taxon>Hyaloscyphaceae</taxon>
        <taxon>Hyaloscypha</taxon>
        <taxon>Hyaloscypha bicolor</taxon>
    </lineage>
</organism>
<evidence type="ECO:0000256" key="3">
    <source>
        <dbReference type="ARBA" id="ARBA00004370"/>
    </source>
</evidence>
<dbReference type="InterPro" id="IPR029058">
    <property type="entry name" value="AB_hydrolase_fold"/>
</dbReference>
<evidence type="ECO:0000256" key="2">
    <source>
        <dbReference type="ARBA" id="ARBA00004240"/>
    </source>
</evidence>
<protein>
    <recommendedName>
        <fullName evidence="9">DUF676 domain-containing protein</fullName>
    </recommendedName>
</protein>
<evidence type="ECO:0008006" key="9">
    <source>
        <dbReference type="Google" id="ProtNLM"/>
    </source>
</evidence>
<dbReference type="PANTHER" id="PTHR48182:SF2">
    <property type="entry name" value="PROTEIN SERAC1"/>
    <property type="match status" value="1"/>
</dbReference>
<keyword evidence="5" id="KW-0496">Mitochondrion</keyword>
<evidence type="ECO:0000256" key="6">
    <source>
        <dbReference type="ARBA" id="ARBA00023136"/>
    </source>
</evidence>
<dbReference type="InParanoid" id="A0A2J6TVE6"/>
<sequence length="236" mass="26138">FVHGLQGDPVNSWTYTPPAIQSQACTIRSRLQKLSLFPKRQPSEVPPAKPEHAPVFWPGDLLAVDKDLSNVRLLTFGYNSDVLRIFGATGRNNISQHAKNLVGDLLGEREGTARPIIFVCHSLGGIIVKEALRLSSVAQFRPREQRLYQDTFGIVFLGTPHRGSSWASWGSLCSNLAKLALQSTTSTLLQQIQVDSAVLQIIAHNFSNMIRDDIKIHSFREERGMSGLYGFDAKVA</sequence>
<dbReference type="SUPFAM" id="SSF53474">
    <property type="entry name" value="alpha/beta-Hydrolases"/>
    <property type="match status" value="1"/>
</dbReference>
<keyword evidence="4" id="KW-0256">Endoplasmic reticulum</keyword>
<feature type="non-terminal residue" evidence="7">
    <location>
        <position position="1"/>
    </location>
</feature>
<evidence type="ECO:0000256" key="5">
    <source>
        <dbReference type="ARBA" id="ARBA00023128"/>
    </source>
</evidence>
<dbReference type="EMBL" id="KZ613740">
    <property type="protein sequence ID" value="PMD67014.1"/>
    <property type="molecule type" value="Genomic_DNA"/>
</dbReference>
<dbReference type="PANTHER" id="PTHR48182">
    <property type="entry name" value="PROTEIN SERAC1"/>
    <property type="match status" value="1"/>
</dbReference>
<reference evidence="7 8" key="1">
    <citation type="submission" date="2016-04" db="EMBL/GenBank/DDBJ databases">
        <title>A degradative enzymes factory behind the ericoid mycorrhizal symbiosis.</title>
        <authorList>
            <consortium name="DOE Joint Genome Institute"/>
            <person name="Martino E."/>
            <person name="Morin E."/>
            <person name="Grelet G."/>
            <person name="Kuo A."/>
            <person name="Kohler A."/>
            <person name="Daghino S."/>
            <person name="Barry K."/>
            <person name="Choi C."/>
            <person name="Cichocki N."/>
            <person name="Clum A."/>
            <person name="Copeland A."/>
            <person name="Hainaut M."/>
            <person name="Haridas S."/>
            <person name="Labutti K."/>
            <person name="Lindquist E."/>
            <person name="Lipzen A."/>
            <person name="Khouja H.-R."/>
            <person name="Murat C."/>
            <person name="Ohm R."/>
            <person name="Olson A."/>
            <person name="Spatafora J."/>
            <person name="Veneault-Fourrey C."/>
            <person name="Henrissat B."/>
            <person name="Grigoriev I."/>
            <person name="Martin F."/>
            <person name="Perotto S."/>
        </authorList>
    </citation>
    <scope>NUCLEOTIDE SEQUENCE [LARGE SCALE GENOMIC DNA]</scope>
    <source>
        <strain evidence="7 8">E</strain>
    </source>
</reference>
<dbReference type="AlphaFoldDB" id="A0A2J6TVE6"/>
<dbReference type="GO" id="GO:0016020">
    <property type="term" value="C:membrane"/>
    <property type="evidence" value="ECO:0007669"/>
    <property type="project" value="UniProtKB-SubCell"/>
</dbReference>
<dbReference type="InterPro" id="IPR052374">
    <property type="entry name" value="SERAC1"/>
</dbReference>
<dbReference type="GO" id="GO:0005783">
    <property type="term" value="C:endoplasmic reticulum"/>
    <property type="evidence" value="ECO:0007669"/>
    <property type="project" value="UniProtKB-SubCell"/>
</dbReference>
<dbReference type="Gene3D" id="3.40.50.1820">
    <property type="entry name" value="alpha/beta hydrolase"/>
    <property type="match status" value="1"/>
</dbReference>
<evidence type="ECO:0000313" key="7">
    <source>
        <dbReference type="EMBL" id="PMD67014.1"/>
    </source>
</evidence>
<dbReference type="Proteomes" id="UP000235371">
    <property type="component" value="Unassembled WGS sequence"/>
</dbReference>
<proteinExistence type="predicted"/>
<evidence type="ECO:0000313" key="8">
    <source>
        <dbReference type="Proteomes" id="UP000235371"/>
    </source>
</evidence>
<keyword evidence="6" id="KW-0472">Membrane</keyword>